<evidence type="ECO:0000313" key="7">
    <source>
        <dbReference type="Proteomes" id="UP000678393"/>
    </source>
</evidence>
<dbReference type="SUPFAM" id="SSF63825">
    <property type="entry name" value="YWTD domain"/>
    <property type="match status" value="1"/>
</dbReference>
<organism evidence="6 7">
    <name type="scientific">Candidula unifasciata</name>
    <dbReference type="NCBI Taxonomy" id="100452"/>
    <lineage>
        <taxon>Eukaryota</taxon>
        <taxon>Metazoa</taxon>
        <taxon>Spiralia</taxon>
        <taxon>Lophotrochozoa</taxon>
        <taxon>Mollusca</taxon>
        <taxon>Gastropoda</taxon>
        <taxon>Heterobranchia</taxon>
        <taxon>Euthyneura</taxon>
        <taxon>Panpulmonata</taxon>
        <taxon>Eupulmonata</taxon>
        <taxon>Stylommatophora</taxon>
        <taxon>Helicina</taxon>
        <taxon>Helicoidea</taxon>
        <taxon>Geomitridae</taxon>
        <taxon>Candidula</taxon>
    </lineage>
</organism>
<dbReference type="InterPro" id="IPR017996">
    <property type="entry name" value="MRJP/yellow-related"/>
</dbReference>
<feature type="chain" id="PRO_5035783152" evidence="5">
    <location>
        <begin position="28"/>
        <end position="457"/>
    </location>
</feature>
<dbReference type="PRINTS" id="PR01366">
    <property type="entry name" value="ROYALJELLY"/>
</dbReference>
<accession>A0A8S3ZH60</accession>
<dbReference type="EMBL" id="CAJHNH020002315">
    <property type="protein sequence ID" value="CAG5126281.1"/>
    <property type="molecule type" value="Genomic_DNA"/>
</dbReference>
<evidence type="ECO:0000256" key="5">
    <source>
        <dbReference type="SAM" id="SignalP"/>
    </source>
</evidence>
<evidence type="ECO:0000256" key="4">
    <source>
        <dbReference type="SAM" id="Phobius"/>
    </source>
</evidence>
<comment type="caution">
    <text evidence="6">The sequence shown here is derived from an EMBL/GenBank/DDBJ whole genome shotgun (WGS) entry which is preliminary data.</text>
</comment>
<gene>
    <name evidence="6" type="ORF">CUNI_LOCUS11839</name>
</gene>
<evidence type="ECO:0000256" key="3">
    <source>
        <dbReference type="ARBA" id="ARBA00022525"/>
    </source>
</evidence>
<keyword evidence="4" id="KW-0812">Transmembrane</keyword>
<dbReference type="PANTHER" id="PTHR10009:SF18">
    <property type="entry name" value="PROTEIN YELLOW-LIKE PROTEIN"/>
    <property type="match status" value="1"/>
</dbReference>
<evidence type="ECO:0000256" key="2">
    <source>
        <dbReference type="ARBA" id="ARBA00009127"/>
    </source>
</evidence>
<dbReference type="Pfam" id="PF03022">
    <property type="entry name" value="MRJP"/>
    <property type="match status" value="1"/>
</dbReference>
<keyword evidence="4" id="KW-0472">Membrane</keyword>
<comment type="subcellular location">
    <subcellularLocation>
        <location evidence="1">Secreted</location>
    </subcellularLocation>
</comment>
<sequence length="457" mass="51117">MGTVSDMGGLAFAGLIFLSLLATDIQGQEFGDAQLVYEWTSLEFDWPSEKHRNESLGNGTYVPNRNMVAGIKVYKDSVFVTIPRWFWTSGHPVTLAKVVTVRGEEKLSAYPTWAAQIQGDCNALQYVQGMEIDPNTGLMYVIDTGRVGDKLNLCPAKLVVFDLNTNSQHKKYELPTIVASYTSNFMNDIVLDYVGGKARFAYISDANDAHLIVVDLTTGKSWKIQHESMGIESKHAEMVTINNITYTISVALDGLAMSPDFKYLYYCSLAGFNLYQIPTSSLRTGKTDGIRLIGSKVSQSGGIGYGSKFLYYGALGLNAVYYWDSDKDMADQNVGMDKVTLATEKLLVRNDSTMQWPDTFGFDTRGWIWFVSNRLQVFREAKGLPQDGNDAYMRVWKVYVNETGYLYQSARRTEGTSLEQEGNGSESCFSYTLKTFFFHLFAMFIGAVLVIPEMTHS</sequence>
<dbReference type="InterPro" id="IPR011042">
    <property type="entry name" value="6-blade_b-propeller_TolB-like"/>
</dbReference>
<keyword evidence="7" id="KW-1185">Reference proteome</keyword>
<keyword evidence="4" id="KW-1133">Transmembrane helix</keyword>
<dbReference type="Gene3D" id="2.120.10.30">
    <property type="entry name" value="TolB, C-terminal domain"/>
    <property type="match status" value="1"/>
</dbReference>
<dbReference type="AlphaFoldDB" id="A0A8S3ZH60"/>
<dbReference type="Proteomes" id="UP000678393">
    <property type="component" value="Unassembled WGS sequence"/>
</dbReference>
<keyword evidence="5" id="KW-0732">Signal</keyword>
<reference evidence="6" key="1">
    <citation type="submission" date="2021-04" db="EMBL/GenBank/DDBJ databases">
        <authorList>
            <consortium name="Molecular Ecology Group"/>
        </authorList>
    </citation>
    <scope>NUCLEOTIDE SEQUENCE</scope>
</reference>
<name>A0A8S3ZH60_9EUPU</name>
<feature type="transmembrane region" description="Helical" evidence="4">
    <location>
        <begin position="431"/>
        <end position="451"/>
    </location>
</feature>
<protein>
    <submittedName>
        <fullName evidence="6">Uncharacterized protein</fullName>
    </submittedName>
</protein>
<comment type="similarity">
    <text evidence="2">Belongs to the major royal jelly protein family.</text>
</comment>
<evidence type="ECO:0000313" key="6">
    <source>
        <dbReference type="EMBL" id="CAG5126281.1"/>
    </source>
</evidence>
<keyword evidence="3" id="KW-0964">Secreted</keyword>
<proteinExistence type="inferred from homology"/>
<dbReference type="PANTHER" id="PTHR10009">
    <property type="entry name" value="PROTEIN YELLOW-RELATED"/>
    <property type="match status" value="1"/>
</dbReference>
<evidence type="ECO:0000256" key="1">
    <source>
        <dbReference type="ARBA" id="ARBA00004613"/>
    </source>
</evidence>
<feature type="signal peptide" evidence="5">
    <location>
        <begin position="1"/>
        <end position="27"/>
    </location>
</feature>
<dbReference type="GO" id="GO:0005576">
    <property type="term" value="C:extracellular region"/>
    <property type="evidence" value="ECO:0007669"/>
    <property type="project" value="UniProtKB-SubCell"/>
</dbReference>
<dbReference type="OrthoDB" id="9977471at2759"/>